<organism evidence="4 5">
    <name type="scientific">Gracilariopsis chorda</name>
    <dbReference type="NCBI Taxonomy" id="448386"/>
    <lineage>
        <taxon>Eukaryota</taxon>
        <taxon>Rhodophyta</taxon>
        <taxon>Florideophyceae</taxon>
        <taxon>Rhodymeniophycidae</taxon>
        <taxon>Gracilariales</taxon>
        <taxon>Gracilariaceae</taxon>
        <taxon>Gracilariopsis</taxon>
    </lineage>
</organism>
<sequence>MPRRARRPTASDPNSVRGPSSEHAISARIQATFKKIIVALQEQRDLRCDLASTRTRALVLDSEFVVLHTEFDRSAAARNKLDALSRELARRNKSIDEEAEQSIVAEKKITEDVVQRFNAAMAEINNKLTSKNHSRERRNLYVQTLQNKISVLQERYDMREQHFNQQVKRKQLEQQLLVAKHRELVNTHSATTKQLAQIHQQLQTAKQQHHQLKNDVQHSRTTIRDSDQYLQSTDNLYDTQKTQIDKLQTEAKQLQSANAISRNANNSTNVHIKAMESECKRLEQSIIAARETERKERTKIEALEKLCKQVTIERSELHREILVMQDAWSNLKQEIETLKDQVGESGRVFEVLQNIMNRESLDGAGSSIFRGDRSIEDVISDALSPVRLVSGSQLDEQIPLAATASNPGPSNGILPPG</sequence>
<dbReference type="Proteomes" id="UP000247409">
    <property type="component" value="Unassembled WGS sequence"/>
</dbReference>
<evidence type="ECO:0000313" key="5">
    <source>
        <dbReference type="Proteomes" id="UP000247409"/>
    </source>
</evidence>
<proteinExistence type="inferred from homology"/>
<dbReference type="InterPro" id="IPR026183">
    <property type="entry name" value="Taxilin_fam"/>
</dbReference>
<feature type="region of interest" description="Disordered" evidence="3">
    <location>
        <begin position="1"/>
        <end position="22"/>
    </location>
</feature>
<dbReference type="PANTHER" id="PTHR16127:SF13">
    <property type="entry name" value="GH01188P"/>
    <property type="match status" value="1"/>
</dbReference>
<gene>
    <name evidence="4" type="ORF">BWQ96_09067</name>
</gene>
<dbReference type="PANTHER" id="PTHR16127">
    <property type="entry name" value="TAXILIN"/>
    <property type="match status" value="1"/>
</dbReference>
<dbReference type="OrthoDB" id="425555at2759"/>
<comment type="caution">
    <text evidence="4">The sequence shown here is derived from an EMBL/GenBank/DDBJ whole genome shotgun (WGS) entry which is preliminary data.</text>
</comment>
<reference evidence="4 5" key="1">
    <citation type="journal article" date="2018" name="Mol. Biol. Evol.">
        <title>Analysis of the draft genome of the red seaweed Gracilariopsis chorda provides insights into genome size evolution in Rhodophyta.</title>
        <authorList>
            <person name="Lee J."/>
            <person name="Yang E.C."/>
            <person name="Graf L."/>
            <person name="Yang J.H."/>
            <person name="Qiu H."/>
            <person name="Zel Zion U."/>
            <person name="Chan C.X."/>
            <person name="Stephens T.G."/>
            <person name="Weber A.P.M."/>
            <person name="Boo G.H."/>
            <person name="Boo S.M."/>
            <person name="Kim K.M."/>
            <person name="Shin Y."/>
            <person name="Jung M."/>
            <person name="Lee S.J."/>
            <person name="Yim H.S."/>
            <person name="Lee J.H."/>
            <person name="Bhattacharya D."/>
            <person name="Yoon H.S."/>
        </authorList>
    </citation>
    <scope>NUCLEOTIDE SEQUENCE [LARGE SCALE GENOMIC DNA]</scope>
    <source>
        <strain evidence="4 5">SKKU-2015</strain>
        <tissue evidence="4">Whole body</tissue>
    </source>
</reference>
<comment type="similarity">
    <text evidence="1">Belongs to the taxilin family.</text>
</comment>
<dbReference type="STRING" id="448386.A0A2V3IGN1"/>
<feature type="coiled-coil region" evidence="2">
    <location>
        <begin position="195"/>
        <end position="320"/>
    </location>
</feature>
<dbReference type="EMBL" id="NBIV01000227">
    <property type="protein sequence ID" value="PXF41212.1"/>
    <property type="molecule type" value="Genomic_DNA"/>
</dbReference>
<keyword evidence="5" id="KW-1185">Reference proteome</keyword>
<evidence type="ECO:0000313" key="4">
    <source>
        <dbReference type="EMBL" id="PXF41212.1"/>
    </source>
</evidence>
<dbReference type="GO" id="GO:0019905">
    <property type="term" value="F:syntaxin binding"/>
    <property type="evidence" value="ECO:0007669"/>
    <property type="project" value="InterPro"/>
</dbReference>
<evidence type="ECO:0000256" key="2">
    <source>
        <dbReference type="SAM" id="Coils"/>
    </source>
</evidence>
<evidence type="ECO:0000256" key="1">
    <source>
        <dbReference type="ARBA" id="ARBA00009550"/>
    </source>
</evidence>
<name>A0A2V3IGN1_9FLOR</name>
<dbReference type="AlphaFoldDB" id="A0A2V3IGN1"/>
<accession>A0A2V3IGN1</accession>
<evidence type="ECO:0000256" key="3">
    <source>
        <dbReference type="SAM" id="MobiDB-lite"/>
    </source>
</evidence>
<protein>
    <submittedName>
        <fullName evidence="4">Gamma-taxilin</fullName>
    </submittedName>
</protein>
<keyword evidence="2" id="KW-0175">Coiled coil</keyword>
<dbReference type="Pfam" id="PF09728">
    <property type="entry name" value="Taxilin"/>
    <property type="match status" value="1"/>
</dbReference>